<evidence type="ECO:0000256" key="2">
    <source>
        <dbReference type="SAM" id="Phobius"/>
    </source>
</evidence>
<feature type="transmembrane region" description="Helical" evidence="2">
    <location>
        <begin position="924"/>
        <end position="948"/>
    </location>
</feature>
<reference evidence="5" key="1">
    <citation type="submission" date="2014-12" db="EMBL/GenBank/DDBJ databases">
        <title>Genome Sequence of Valsa Canker Pathogens Uncovers a Specific Adaption of Colonization on Woody Bark.</title>
        <authorList>
            <person name="Yin Z."/>
            <person name="Liu H."/>
            <person name="Gao X."/>
            <person name="Li Z."/>
            <person name="Song N."/>
            <person name="Ke X."/>
            <person name="Dai Q."/>
            <person name="Wu Y."/>
            <person name="Sun Y."/>
            <person name="Xu J.-R."/>
            <person name="Kang Z.K."/>
            <person name="Wang L."/>
            <person name="Huang L."/>
        </authorList>
    </citation>
    <scope>NUCLEOTIDE SEQUENCE [LARGE SCALE GENOMIC DNA]</scope>
    <source>
        <strain evidence="5">SXYL134</strain>
    </source>
</reference>
<feature type="transmembrane region" description="Helical" evidence="2">
    <location>
        <begin position="992"/>
        <end position="1015"/>
    </location>
</feature>
<dbReference type="EMBL" id="KN714667">
    <property type="protein sequence ID" value="KUI53108.1"/>
    <property type="molecule type" value="Genomic_DNA"/>
</dbReference>
<feature type="transmembrane region" description="Helical" evidence="2">
    <location>
        <begin position="1354"/>
        <end position="1372"/>
    </location>
</feature>
<name>A0A194UN77_CYTMA</name>
<keyword evidence="2" id="KW-0472">Membrane</keyword>
<feature type="transmembrane region" description="Helical" evidence="2">
    <location>
        <begin position="1027"/>
        <end position="1045"/>
    </location>
</feature>
<feature type="transmembrane region" description="Helical" evidence="2">
    <location>
        <begin position="1384"/>
        <end position="1405"/>
    </location>
</feature>
<dbReference type="SUPFAM" id="SSF53756">
    <property type="entry name" value="UDP-Glycosyltransferase/glycogen phosphorylase"/>
    <property type="match status" value="1"/>
</dbReference>
<feature type="transmembrane region" description="Helical" evidence="2">
    <location>
        <begin position="1411"/>
        <end position="1434"/>
    </location>
</feature>
<organism evidence="4 5">
    <name type="scientific">Cytospora mali</name>
    <name type="common">Apple Valsa canker fungus</name>
    <name type="synonym">Valsa mali</name>
    <dbReference type="NCBI Taxonomy" id="578113"/>
    <lineage>
        <taxon>Eukaryota</taxon>
        <taxon>Fungi</taxon>
        <taxon>Dikarya</taxon>
        <taxon>Ascomycota</taxon>
        <taxon>Pezizomycotina</taxon>
        <taxon>Sordariomycetes</taxon>
        <taxon>Sordariomycetidae</taxon>
        <taxon>Diaporthales</taxon>
        <taxon>Cytosporaceae</taxon>
        <taxon>Cytospora</taxon>
    </lineage>
</organism>
<dbReference type="Pfam" id="PF13692">
    <property type="entry name" value="Glyco_trans_1_4"/>
    <property type="match status" value="1"/>
</dbReference>
<dbReference type="PANTHER" id="PTHR12526">
    <property type="entry name" value="GLYCOSYLTRANSFERASE"/>
    <property type="match status" value="1"/>
</dbReference>
<feature type="region of interest" description="Disordered" evidence="1">
    <location>
        <begin position="2863"/>
        <end position="2885"/>
    </location>
</feature>
<feature type="transmembrane region" description="Helical" evidence="2">
    <location>
        <begin position="884"/>
        <end position="904"/>
    </location>
</feature>
<dbReference type="Gene3D" id="3.40.50.2000">
    <property type="entry name" value="Glycogen Phosphorylase B"/>
    <property type="match status" value="1"/>
</dbReference>
<evidence type="ECO:0000256" key="1">
    <source>
        <dbReference type="SAM" id="MobiDB-lite"/>
    </source>
</evidence>
<feature type="transmembrane region" description="Helical" evidence="2">
    <location>
        <begin position="1224"/>
        <end position="1244"/>
    </location>
</feature>
<dbReference type="Pfam" id="PF11997">
    <property type="entry name" value="DUF3492"/>
    <property type="match status" value="1"/>
</dbReference>
<sequence length="2966" mass="336039">MASFFQPPLSGDPALQECGNDTHCTIYFNSLLPEHERLVSPLQWFTFILAVVALGIPIILTFGEYSTHAFAKWRKRRRSSDKARIFEQARALEPSPCLDLSAVESFRVFGKDSPVPNLGKTSAEHDLLIVALPFLGQASAVDDTDHGSFSETSSTIAGVPPSTPVLGLIDGQDLGADCASGSAVSVTVDYLFNVYSDNAVVGLVLDVDLLRNNGVAFIPEILIRLCELQVPVVLKCHHDSKVLEAINLKFLAGIIIKNACILEDGSRRDYFRSTALRDVMAKCADQRLERPTFFVGFLDRWHTRPSAAVVRRSQKLSSHFAAVLEHGPVTSPISTETTPTTMPLSLSAFEYLRRPETSELQSSWMGRKRITHVGNGRRDSIEKVASLPFGELQQIIPNIDELLKPISLPDDLRALRVERPIKVSPPDYIPDAPIREDFWTHTSQGEQISLYGCVPLLSEPTTAQYKAILDTQIHLRNLKMLQRVPDVELTKLIEVYEQYPQTSKYIHLVEDLVEGLKRQRVFIYKGLGSGFTLPDNAAEFWGVCSAHKVSKEDGNSDSTQSKIDLFISRRCPSDMTTVLHTWLAHHNVSRIERYEEELQLERLINPQPEDMALPLGIRHQIDNATPAETLFLLEQIKVSNMGHHFKYGIEEQCRTVLIDQASLQSWNHAASQGLLSGSSNIEALCHRRLQDFVRMGANKLPSVSNLLELYSSVERIVVDALFAGDREKLNTLCDSLLHAYDPWCSWTDCEYVDINADLFALIFFSALRKGAFEDVYIETTDRCPFFLSQPDQAAVFSELWALGSSCEAYFGMLPRDLGEIIYNRYREFLEEHPPPSGFKDKKILTTFTKPDATSTVNDDMDPDGPSRKGFVKTVVQMRKKFAEFGSLSIFCLPAIIDILLLTFLGRGLFMTAWLGQDYLNAACYALLMALLISAGVTGWVGSIGNYYICNYAYDNMIYFHVQRLSGGFVLTVLVGIVGFIIFTAKINVVTGIVFFLYLIAIAMYLNVLGVMATMHQQGSPLTSGRTVLWRTIPVLFLSPLISSLVPGHDVVIYLPVSYGFLVLILFQYRQLCHEWSTWMNKIPRITEKDILSWYNAKIEAKAAEDSSGSGSDSRKGIAGAIAADDKISPEVKKKLALLAFRKKVEAYSDGIFGFGRTQHADPVIVRIARGMPYLEWLLKKDDPARPRAETLTTGWFGQVSQALKTQEQLAQGLKEHSIFVLFRYARFDIGTSVGLFLVALMDRWVSIVMSAKNDPIIIFVDGTARYGICFAILYFCASVMTLDSTLQNYWSGNYALSEEKLSDFDHAKRVEEDWERNRRMKYIKALFELSRNLVFWFGFASIFVWLFVKNREVIILYYAYVIAYTSVMIFQFNRCFTTDVKYHVGSILCSAAFGFIVGCTIHGVYGDNQPYFTDVIALNTAAIMAAVLTTCFVWKDLHIQKRPDKSQAGDGPSTCWTQPRLSNPSMTVSETSEIATWKDIPGNKVTVDSSHLICDRIPVLLRLGVDQPNAHAQNAAWSEDVIKVALEMWKAGKIEINLSTRTAFIDMGFGNSMSISRYDGNVLEISMGYLLEDEIHVPTWQPLLAYFATEAILFHTARAIFHMDRQRAIQAEHFLHETEQLSRRIDFELSTSDLPTLLEIQRKTNLKVMKHLCLGIHVDTRWRELPPYVREVIFCRILGDPVAVSRDLHKFMAQGSIDLQTSDFHLETALTIHQKTLEREHVNANYSLETGTTPLAKSELQCAPVHIGPRQKKLFWALLETISSIPTSFTKWVGIITGAGSDIERELWYKLRYSYARDTILWTILTFWHCCWYLKNIWVYVLLIYHRKNLVRISRLAKKGASRTLVKDRVVIEQPRKIITGFAGRNDQDSITLDIFDKQLSTRPTDLDPVSTATYDDVFRLASRQDKSTSKEKNAHPWAYSTYYYPENSRSRWPVYKEVVDGADFKRCYYDKYGRVTHGVMVFGSTEYEFTYSYKSSPKSSHEILRAEFKLSEISSTDSFAVYWGVPLRADVGTKLDWVPSDRICRIVRKIGTKMYTTTSNYAHRRDPTMVTVLEDDDTRCMITQPPKVFPEESIMQTRPTDVSFENDELFIRHKRDDVRRIYKYAGSNRAVKSLSTILNPGSWSYWHKKKVYSRLPTWWLRTELWNNWLKSHSLDGITACWMDELILREEPTLQKYWRYRSSGQLTSAKKELDEHIEQIVAAIEIEKDVSEVCMLPIKSSDLYAMGLGKDANQMTTRPEDCFKDTQERISVIFNDVGCWPEAPGGVSNCRRDLVNGHSTIRNHVLAESANEYGIPRFQIEKNVQSLKILPLWGLDGKTPNHGVIDNLLQSEVDRKIGNTEIRRDIMNTFVPLLKQFVKGARSRHIDRAGLLHFSNVMLTMFKYFEHKDYNETWNSKEVNAAWAEAWLESYNDPDITDPSDWFELSRPSMTDFRDALAIYKSYFFIFSVQSPENCPQVFQSTHHGISSLFGMLLKYKRGTTFGIWDHAILWRECCLNISPAQCELSIPVQSMLLAGIGLATKLAYFHADVILPCTSFFNPMWEADLGTDMGRVSHRNQFRRKIDPIVNGVGNMDSFQPVDKVRTEVPTVIMLSNVQFIKDVRTALLAADIIINKFGFKDYRLVVYGAQDREPSYTIDMTKLIQQCKMSDKVTLGGFGRPQDVLKDAWLFMNSSLSEGLPLAIAEAALAGVPIVATAVGATALVLTDPDDPDQKYGEVVPPNDPMALARAQVSLLSMVGPWSKFTGEVGERDAIPSSLVLPDVIKDADVEWLTRRMYEKAEFRRKLGMLSRGCVLKGFHGKRYLREHEQMYWIQWHMARMRADEVLMAPSNRSFRFGAPVPLRYSDVSEEEMWAETEDWGVLDVSEKRGNGNGSNKNGGGGGRVLEEGRANTESRVALIGGGGGAAAALSRKRSIRWQEFPPSNVSRSSLSMSSFWSYEGRRLSKQPVARRPWLESRSVSYVSSRGD</sequence>
<keyword evidence="2" id="KW-1133">Transmembrane helix</keyword>
<feature type="compositionally biased region" description="Polar residues" evidence="1">
    <location>
        <begin position="1454"/>
        <end position="1464"/>
    </location>
</feature>
<dbReference type="PANTHER" id="PTHR12526:SF630">
    <property type="entry name" value="GLYCOSYLTRANSFERASE"/>
    <property type="match status" value="1"/>
</dbReference>
<gene>
    <name evidence="4" type="ORF">VP1G_00433</name>
</gene>
<dbReference type="OrthoDB" id="2582433at2759"/>
<feature type="compositionally biased region" description="Gly residues" evidence="1">
    <location>
        <begin position="2869"/>
        <end position="2882"/>
    </location>
</feature>
<evidence type="ECO:0000259" key="3">
    <source>
        <dbReference type="Pfam" id="PF11997"/>
    </source>
</evidence>
<accession>A0A194UN77</accession>
<feature type="transmembrane region" description="Helical" evidence="2">
    <location>
        <begin position="1051"/>
        <end position="1068"/>
    </location>
</feature>
<proteinExistence type="predicted"/>
<feature type="transmembrane region" description="Helical" evidence="2">
    <location>
        <begin position="1329"/>
        <end position="1348"/>
    </location>
</feature>
<feature type="transmembrane region" description="Helical" evidence="2">
    <location>
        <begin position="1264"/>
        <end position="1282"/>
    </location>
</feature>
<evidence type="ECO:0000313" key="4">
    <source>
        <dbReference type="EMBL" id="KUI53108.1"/>
    </source>
</evidence>
<keyword evidence="5" id="KW-1185">Reference proteome</keyword>
<keyword evidence="2" id="KW-0812">Transmembrane</keyword>
<feature type="transmembrane region" description="Helical" evidence="2">
    <location>
        <begin position="44"/>
        <end position="67"/>
    </location>
</feature>
<dbReference type="InterPro" id="IPR022622">
    <property type="entry name" value="DUF3492"/>
</dbReference>
<feature type="region of interest" description="Disordered" evidence="1">
    <location>
        <begin position="1443"/>
        <end position="1464"/>
    </location>
</feature>
<protein>
    <recommendedName>
        <fullName evidence="3">DUF3492 domain-containing protein</fullName>
    </recommendedName>
</protein>
<evidence type="ECO:0000313" key="5">
    <source>
        <dbReference type="Proteomes" id="UP000078576"/>
    </source>
</evidence>
<feature type="domain" description="DUF3492" evidence="3">
    <location>
        <begin position="2258"/>
        <end position="2547"/>
    </location>
</feature>
<feature type="transmembrane region" description="Helical" evidence="2">
    <location>
        <begin position="968"/>
        <end position="986"/>
    </location>
</feature>
<dbReference type="STRING" id="694573.A0A194UN77"/>
<dbReference type="Proteomes" id="UP000078576">
    <property type="component" value="Unassembled WGS sequence"/>
</dbReference>
<feature type="transmembrane region" description="Helical" evidence="2">
    <location>
        <begin position="1800"/>
        <end position="1825"/>
    </location>
</feature>